<dbReference type="PANTHER" id="PTHR33332">
    <property type="entry name" value="REVERSE TRANSCRIPTASE DOMAIN-CONTAINING PROTEIN"/>
    <property type="match status" value="1"/>
</dbReference>
<name>A0ABN8IE64_9NEOP</name>
<proteinExistence type="predicted"/>
<dbReference type="Pfam" id="PF00078">
    <property type="entry name" value="RVT_1"/>
    <property type="match status" value="1"/>
</dbReference>
<gene>
    <name evidence="2" type="ORF">IPOD504_LOCUS9158</name>
</gene>
<keyword evidence="3" id="KW-1185">Reference proteome</keyword>
<evidence type="ECO:0000313" key="3">
    <source>
        <dbReference type="Proteomes" id="UP000837857"/>
    </source>
</evidence>
<evidence type="ECO:0000313" key="2">
    <source>
        <dbReference type="EMBL" id="CAH2055858.1"/>
    </source>
</evidence>
<dbReference type="SUPFAM" id="SSF56672">
    <property type="entry name" value="DNA/RNA polymerases"/>
    <property type="match status" value="1"/>
</dbReference>
<dbReference type="InterPro" id="IPR043502">
    <property type="entry name" value="DNA/RNA_pol_sf"/>
</dbReference>
<sequence>MISTDLSKAFDSINHKGLIKKLQDKDVPNNVIKIIENYLEERNLRGRFRTTNTRDKPIPHGVPQGSILGPVIFNMYVHDIWDIQDNIRGLKLSQYADDLCILNRASNPDHATMRAEWAAEIIIDYYTRWGLKCNIEKTECIMFSKKKKYRPTVKLKQQTLRYQKQIRYLGVIFDKHMKMNQHTEKVIKKLKQVRGALGPIIGYNAKTELDTKLAIIQACILPLMDYGVVQLLSRYSATNLSKI</sequence>
<dbReference type="EMBL" id="OW152834">
    <property type="protein sequence ID" value="CAH2055858.1"/>
    <property type="molecule type" value="Genomic_DNA"/>
</dbReference>
<reference evidence="2" key="1">
    <citation type="submission" date="2022-03" db="EMBL/GenBank/DDBJ databases">
        <authorList>
            <person name="Martin H S."/>
        </authorList>
    </citation>
    <scope>NUCLEOTIDE SEQUENCE</scope>
</reference>
<dbReference type="Proteomes" id="UP000837857">
    <property type="component" value="Chromosome 22"/>
</dbReference>
<protein>
    <recommendedName>
        <fullName evidence="1">Reverse transcriptase domain-containing protein</fullName>
    </recommendedName>
</protein>
<dbReference type="InterPro" id="IPR000477">
    <property type="entry name" value="RT_dom"/>
</dbReference>
<accession>A0ABN8IE64</accession>
<feature type="domain" description="Reverse transcriptase" evidence="1">
    <location>
        <begin position="1"/>
        <end position="173"/>
    </location>
</feature>
<feature type="non-terminal residue" evidence="2">
    <location>
        <position position="243"/>
    </location>
</feature>
<organism evidence="2 3">
    <name type="scientific">Iphiclides podalirius</name>
    <name type="common">scarce swallowtail</name>
    <dbReference type="NCBI Taxonomy" id="110791"/>
    <lineage>
        <taxon>Eukaryota</taxon>
        <taxon>Metazoa</taxon>
        <taxon>Ecdysozoa</taxon>
        <taxon>Arthropoda</taxon>
        <taxon>Hexapoda</taxon>
        <taxon>Insecta</taxon>
        <taxon>Pterygota</taxon>
        <taxon>Neoptera</taxon>
        <taxon>Endopterygota</taxon>
        <taxon>Lepidoptera</taxon>
        <taxon>Glossata</taxon>
        <taxon>Ditrysia</taxon>
        <taxon>Papilionoidea</taxon>
        <taxon>Papilionidae</taxon>
        <taxon>Papilioninae</taxon>
        <taxon>Iphiclides</taxon>
    </lineage>
</organism>
<evidence type="ECO:0000259" key="1">
    <source>
        <dbReference type="PROSITE" id="PS50878"/>
    </source>
</evidence>
<dbReference type="PROSITE" id="PS50878">
    <property type="entry name" value="RT_POL"/>
    <property type="match status" value="1"/>
</dbReference>